<dbReference type="AlphaFoldDB" id="A0AA85IL67"/>
<reference evidence="1" key="1">
    <citation type="submission" date="2022-06" db="EMBL/GenBank/DDBJ databases">
        <authorList>
            <person name="Berger JAMES D."/>
            <person name="Berger JAMES D."/>
        </authorList>
    </citation>
    <scope>NUCLEOTIDE SEQUENCE [LARGE SCALE GENOMIC DNA]</scope>
</reference>
<dbReference type="Proteomes" id="UP000050795">
    <property type="component" value="Unassembled WGS sequence"/>
</dbReference>
<proteinExistence type="predicted"/>
<name>A0AA85IL67_TRIRE</name>
<sequence>MLYFSQTALKVDAESLRNWYPEYGRYKRSVYTRGDNTEEDMNSYDNGMVDSRAVKRAVRLMRLG</sequence>
<dbReference type="WBParaSite" id="TREG1_103990.1">
    <property type="protein sequence ID" value="TREG1_103990.1"/>
    <property type="gene ID" value="TREG1_103990"/>
</dbReference>
<reference evidence="2" key="2">
    <citation type="submission" date="2023-11" db="UniProtKB">
        <authorList>
            <consortium name="WormBaseParasite"/>
        </authorList>
    </citation>
    <scope>IDENTIFICATION</scope>
</reference>
<evidence type="ECO:0000313" key="2">
    <source>
        <dbReference type="WBParaSite" id="TREG1_103990.1"/>
    </source>
</evidence>
<protein>
    <submittedName>
        <fullName evidence="2">Uncharacterized protein</fullName>
    </submittedName>
</protein>
<organism evidence="1 2">
    <name type="scientific">Trichobilharzia regenti</name>
    <name type="common">Nasal bird schistosome</name>
    <dbReference type="NCBI Taxonomy" id="157069"/>
    <lineage>
        <taxon>Eukaryota</taxon>
        <taxon>Metazoa</taxon>
        <taxon>Spiralia</taxon>
        <taxon>Lophotrochozoa</taxon>
        <taxon>Platyhelminthes</taxon>
        <taxon>Trematoda</taxon>
        <taxon>Digenea</taxon>
        <taxon>Strigeidida</taxon>
        <taxon>Schistosomatoidea</taxon>
        <taxon>Schistosomatidae</taxon>
        <taxon>Trichobilharzia</taxon>
    </lineage>
</organism>
<evidence type="ECO:0000313" key="1">
    <source>
        <dbReference type="Proteomes" id="UP000050795"/>
    </source>
</evidence>
<keyword evidence="1" id="KW-1185">Reference proteome</keyword>
<accession>A0AA85IL67</accession>